<dbReference type="RefSeq" id="WP_188627890.1">
    <property type="nucleotide sequence ID" value="NZ_BMIL01000013.1"/>
</dbReference>
<dbReference type="Proteomes" id="UP000651668">
    <property type="component" value="Unassembled WGS sequence"/>
</dbReference>
<protein>
    <recommendedName>
        <fullName evidence="4">Tissue inhibitor of metalloproteinase</fullName>
    </recommendedName>
</protein>
<dbReference type="EMBL" id="BMIL01000013">
    <property type="protein sequence ID" value="GGC75384.1"/>
    <property type="molecule type" value="Genomic_DNA"/>
</dbReference>
<comment type="caution">
    <text evidence="2">The sequence shown here is derived from an EMBL/GenBank/DDBJ whole genome shotgun (WGS) entry which is preliminary data.</text>
</comment>
<dbReference type="Gene3D" id="2.40.50.120">
    <property type="match status" value="1"/>
</dbReference>
<keyword evidence="1" id="KW-0732">Signal</keyword>
<evidence type="ECO:0000256" key="1">
    <source>
        <dbReference type="SAM" id="SignalP"/>
    </source>
</evidence>
<evidence type="ECO:0000313" key="2">
    <source>
        <dbReference type="EMBL" id="GGC75384.1"/>
    </source>
</evidence>
<accession>A0A916XJP3</accession>
<organism evidence="2 3">
    <name type="scientific">Pedobacter quisquiliarum</name>
    <dbReference type="NCBI Taxonomy" id="1834438"/>
    <lineage>
        <taxon>Bacteria</taxon>
        <taxon>Pseudomonadati</taxon>
        <taxon>Bacteroidota</taxon>
        <taxon>Sphingobacteriia</taxon>
        <taxon>Sphingobacteriales</taxon>
        <taxon>Sphingobacteriaceae</taxon>
        <taxon>Pedobacter</taxon>
    </lineage>
</organism>
<keyword evidence="3" id="KW-1185">Reference proteome</keyword>
<name>A0A916XJP3_9SPHI</name>
<proteinExistence type="predicted"/>
<gene>
    <name evidence="2" type="ORF">GCM10011387_31360</name>
</gene>
<dbReference type="AlphaFoldDB" id="A0A916XJP3"/>
<sequence length="257" mass="29215">MFKINALLLTAFMLFSVPALACDCSFSTITRNFENARFVAKVRLLDIRPDATNEEYHDADIQILDVYKGPRLSTIKIHSNLNSSCAFLPKVNSTWIVFADEFQGKLSFHYCSGSVDLTRRITDPEYPNADRNFKKEMKMKAQVLNFFYKQRIVKLNAEGLNVSPQGLELIKGYRNNNRFAVFQVDVNNNLSITKVSSLKKFQNRNLQKAVLRSLEQAAVGVDVADRLNQNTPTPVILVLYFYDDGKSDKSFVSMSSL</sequence>
<evidence type="ECO:0008006" key="4">
    <source>
        <dbReference type="Google" id="ProtNLM"/>
    </source>
</evidence>
<evidence type="ECO:0000313" key="3">
    <source>
        <dbReference type="Proteomes" id="UP000651668"/>
    </source>
</evidence>
<dbReference type="InterPro" id="IPR008993">
    <property type="entry name" value="TIMP-like_OB-fold"/>
</dbReference>
<reference evidence="2" key="1">
    <citation type="journal article" date="2014" name="Int. J. Syst. Evol. Microbiol.">
        <title>Complete genome sequence of Corynebacterium casei LMG S-19264T (=DSM 44701T), isolated from a smear-ripened cheese.</title>
        <authorList>
            <consortium name="US DOE Joint Genome Institute (JGI-PGF)"/>
            <person name="Walter F."/>
            <person name="Albersmeier A."/>
            <person name="Kalinowski J."/>
            <person name="Ruckert C."/>
        </authorList>
    </citation>
    <scope>NUCLEOTIDE SEQUENCE</scope>
    <source>
        <strain evidence="2">CGMCC 1.15343</strain>
    </source>
</reference>
<reference evidence="2" key="2">
    <citation type="submission" date="2020-09" db="EMBL/GenBank/DDBJ databases">
        <authorList>
            <person name="Sun Q."/>
            <person name="Zhou Y."/>
        </authorList>
    </citation>
    <scope>NUCLEOTIDE SEQUENCE</scope>
    <source>
        <strain evidence="2">CGMCC 1.15343</strain>
    </source>
</reference>
<dbReference type="SUPFAM" id="SSF50242">
    <property type="entry name" value="TIMP-like"/>
    <property type="match status" value="1"/>
</dbReference>
<feature type="chain" id="PRO_5037703209" description="Tissue inhibitor of metalloproteinase" evidence="1">
    <location>
        <begin position="22"/>
        <end position="257"/>
    </location>
</feature>
<feature type="signal peptide" evidence="1">
    <location>
        <begin position="1"/>
        <end position="21"/>
    </location>
</feature>